<dbReference type="Proteomes" id="UP000516421">
    <property type="component" value="Chromosome"/>
</dbReference>
<proteinExistence type="predicted"/>
<evidence type="ECO:0000313" key="2">
    <source>
        <dbReference type="Proteomes" id="UP000516421"/>
    </source>
</evidence>
<keyword evidence="2" id="KW-1185">Reference proteome</keyword>
<name>A0A7H2BHL3_9MICC</name>
<reference evidence="1 2" key="1">
    <citation type="submission" date="2020-09" db="EMBL/GenBank/DDBJ databases">
        <title>Investigation of environmental microbe.</title>
        <authorList>
            <person name="Ou Y."/>
            <person name="Kang Q."/>
        </authorList>
    </citation>
    <scope>NUCLEOTIDE SEQUENCE [LARGE SCALE GENOMIC DNA]</scope>
    <source>
        <strain evidence="1 2">KJZ-9</strain>
    </source>
</reference>
<dbReference type="EMBL" id="CP061538">
    <property type="protein sequence ID" value="QNV39159.1"/>
    <property type="molecule type" value="Genomic_DNA"/>
</dbReference>
<dbReference type="InterPro" id="IPR002591">
    <property type="entry name" value="Phosphodiest/P_Trfase"/>
</dbReference>
<sequence>MKLQDYCGVELPEPPRYFENNVADLFESAGTLVAGQSLTPDPHPWLGQGRHDVLNLEERLTHAGFDSKKYRSVCVVMVDGLGEHLLNRYGSYAPYLKKTSSLGPLHSAYPSTTAASLTSFGTALPPGYHGVAGYEVYNPGTESVMNQLSGWDKRVDPKEWQPYPTVFERFENHCDVATVSLNKYEKSGLSLSGLRGGRFIHAQSTTARITMASSILSARKPSLVYMYWGEIDQAGHRYGVQSQEWIEQLEELNLAMRRLAERVPPHVLILLTADHGMVDIAVENRIDYSEDAELLENVAHTAGEPRMVQLLLKDSSAPAKMETMRRWAERWGSKAWILDSEELFEQGYFGPHLNKQARDRIGDVLISCREPIALYDMRHFKPHALNMVGQHGSLTCEETAVPLRVLNAR</sequence>
<dbReference type="InterPro" id="IPR017850">
    <property type="entry name" value="Alkaline_phosphatase_core_sf"/>
</dbReference>
<evidence type="ECO:0000313" key="1">
    <source>
        <dbReference type="EMBL" id="QNV39159.1"/>
    </source>
</evidence>
<dbReference type="Pfam" id="PF01663">
    <property type="entry name" value="Phosphodiest"/>
    <property type="match status" value="1"/>
</dbReference>
<dbReference type="PANTHER" id="PTHR10151">
    <property type="entry name" value="ECTONUCLEOTIDE PYROPHOSPHATASE/PHOSPHODIESTERASE"/>
    <property type="match status" value="1"/>
</dbReference>
<dbReference type="KEGG" id="rama:IDM48_06965"/>
<gene>
    <name evidence="1" type="ORF">IDM48_06965</name>
</gene>
<dbReference type="PANTHER" id="PTHR10151:SF120">
    <property type="entry name" value="BIS(5'-ADENOSYL)-TRIPHOSPHATASE"/>
    <property type="match status" value="1"/>
</dbReference>
<dbReference type="GO" id="GO:0016787">
    <property type="term" value="F:hydrolase activity"/>
    <property type="evidence" value="ECO:0007669"/>
    <property type="project" value="UniProtKB-ARBA"/>
</dbReference>
<dbReference type="AlphaFoldDB" id="A0A7H2BHL3"/>
<accession>A0A7H2BHL3</accession>
<protein>
    <submittedName>
        <fullName evidence="1">Alkaline phosphatase family protein</fullName>
    </submittedName>
</protein>
<dbReference type="RefSeq" id="WP_151146725.1">
    <property type="nucleotide sequence ID" value="NZ_CP061538.1"/>
</dbReference>
<dbReference type="SUPFAM" id="SSF53649">
    <property type="entry name" value="Alkaline phosphatase-like"/>
    <property type="match status" value="1"/>
</dbReference>
<dbReference type="Gene3D" id="3.40.720.10">
    <property type="entry name" value="Alkaline Phosphatase, subunit A"/>
    <property type="match status" value="1"/>
</dbReference>
<organism evidence="1 2">
    <name type="scientific">Rothia amarae</name>
    <dbReference type="NCBI Taxonomy" id="169480"/>
    <lineage>
        <taxon>Bacteria</taxon>
        <taxon>Bacillati</taxon>
        <taxon>Actinomycetota</taxon>
        <taxon>Actinomycetes</taxon>
        <taxon>Micrococcales</taxon>
        <taxon>Micrococcaceae</taxon>
        <taxon>Rothia</taxon>
    </lineage>
</organism>